<organism evidence="3">
    <name type="scientific">Anisakis simplex</name>
    <name type="common">Herring worm</name>
    <dbReference type="NCBI Taxonomy" id="6269"/>
    <lineage>
        <taxon>Eukaryota</taxon>
        <taxon>Metazoa</taxon>
        <taxon>Ecdysozoa</taxon>
        <taxon>Nematoda</taxon>
        <taxon>Chromadorea</taxon>
        <taxon>Rhabditida</taxon>
        <taxon>Spirurina</taxon>
        <taxon>Ascaridomorpha</taxon>
        <taxon>Ascaridoidea</taxon>
        <taxon>Anisakidae</taxon>
        <taxon>Anisakis</taxon>
        <taxon>Anisakis simplex complex</taxon>
    </lineage>
</organism>
<name>A0A0M3K4Z4_ANISI</name>
<evidence type="ECO:0000313" key="2">
    <source>
        <dbReference type="Proteomes" id="UP000267096"/>
    </source>
</evidence>
<dbReference type="AlphaFoldDB" id="A0A0M3K4Z4"/>
<reference evidence="3" key="1">
    <citation type="submission" date="2017-02" db="UniProtKB">
        <authorList>
            <consortium name="WormBaseParasite"/>
        </authorList>
    </citation>
    <scope>IDENTIFICATION</scope>
</reference>
<protein>
    <submittedName>
        <fullName evidence="1 3">Uncharacterized protein</fullName>
    </submittedName>
</protein>
<evidence type="ECO:0000313" key="3">
    <source>
        <dbReference type="WBParaSite" id="ASIM_0001603501-mRNA-1"/>
    </source>
</evidence>
<gene>
    <name evidence="1" type="ORF">ASIM_LOCUS15442</name>
</gene>
<keyword evidence="2" id="KW-1185">Reference proteome</keyword>
<proteinExistence type="predicted"/>
<dbReference type="EMBL" id="UYRR01032325">
    <property type="protein sequence ID" value="VDK55163.1"/>
    <property type="molecule type" value="Genomic_DNA"/>
</dbReference>
<dbReference type="WBParaSite" id="ASIM_0001603501-mRNA-1">
    <property type="protein sequence ID" value="ASIM_0001603501-mRNA-1"/>
    <property type="gene ID" value="ASIM_0001603501"/>
</dbReference>
<sequence length="162" mass="18413">MSVQTSTQSTALPIMVIGELVEFKPRDVLSDILSVKNQQFIQANIPPGGTAIIETDTYFDVPHRILFDYLEFNDGQTLSICCLRPFFEPYELFCPFISESRSSPIMWRTQRVTCPVGTIKIMFICENFGRQAGSCSIDNVRLHKSNDILDLEPCQKDLLRSL</sequence>
<reference evidence="1 2" key="2">
    <citation type="submission" date="2018-11" db="EMBL/GenBank/DDBJ databases">
        <authorList>
            <consortium name="Pathogen Informatics"/>
        </authorList>
    </citation>
    <scope>NUCLEOTIDE SEQUENCE [LARGE SCALE GENOMIC DNA]</scope>
</reference>
<dbReference type="Proteomes" id="UP000267096">
    <property type="component" value="Unassembled WGS sequence"/>
</dbReference>
<dbReference type="OrthoDB" id="5828686at2759"/>
<evidence type="ECO:0000313" key="1">
    <source>
        <dbReference type="EMBL" id="VDK55163.1"/>
    </source>
</evidence>
<accession>A0A0M3K4Z4</accession>